<gene>
    <name evidence="2" type="ORF">LRB_48</name>
</gene>
<evidence type="ECO:0000313" key="2">
    <source>
        <dbReference type="EMBL" id="KLA47547.1"/>
    </source>
</evidence>
<organism evidence="2 3">
    <name type="scientific">Ligilactobacillus ruminis</name>
    <dbReference type="NCBI Taxonomy" id="1623"/>
    <lineage>
        <taxon>Bacteria</taxon>
        <taxon>Bacillati</taxon>
        <taxon>Bacillota</taxon>
        <taxon>Bacilli</taxon>
        <taxon>Lactobacillales</taxon>
        <taxon>Lactobacillaceae</taxon>
        <taxon>Ligilactobacillus</taxon>
    </lineage>
</organism>
<proteinExistence type="predicted"/>
<name>A0A837IUI0_9LACO</name>
<evidence type="ECO:0000256" key="1">
    <source>
        <dbReference type="SAM" id="Phobius"/>
    </source>
</evidence>
<accession>A0A837IUI0</accession>
<dbReference type="Proteomes" id="UP000035618">
    <property type="component" value="Unassembled WGS sequence"/>
</dbReference>
<keyword evidence="1" id="KW-0812">Transmembrane</keyword>
<dbReference type="AlphaFoldDB" id="A0A837IUI0"/>
<sequence>MLHLLFGFLMQLVLTVVSFFAVVSIVSAFAIELTVPVPITAAASAATNAIVFSWLITSFIESSIFDSARQAKKYLLEKFNPNAYSKDILR</sequence>
<feature type="transmembrane region" description="Helical" evidence="1">
    <location>
        <begin position="40"/>
        <end position="60"/>
    </location>
</feature>
<reference evidence="2 3" key="1">
    <citation type="journal article" date="2015" name="BMC Microbiol.">
        <title>Lactobacillus ruminis strains cluster according to their mammalian gut source.</title>
        <authorList>
            <person name="O' Donnell M.M."/>
            <person name="Harris H.M."/>
            <person name="Lynch D.B."/>
            <person name="Ross R.P."/>
            <person name="O'Toole P.W."/>
        </authorList>
    </citation>
    <scope>NUCLEOTIDE SEQUENCE [LARGE SCALE GENOMIC DNA]</scope>
    <source>
        <strain evidence="2 3">ATCC 27780</strain>
    </source>
</reference>
<protein>
    <submittedName>
        <fullName evidence="2">Amino acid ABC transporter permease protein</fullName>
    </submittedName>
</protein>
<dbReference type="EMBL" id="JHAJ01000002">
    <property type="protein sequence ID" value="KLA47547.1"/>
    <property type="molecule type" value="Genomic_DNA"/>
</dbReference>
<dbReference type="RefSeq" id="WP_041819708.1">
    <property type="nucleotide sequence ID" value="NZ_JHAJ01000002.1"/>
</dbReference>
<evidence type="ECO:0000313" key="3">
    <source>
        <dbReference type="Proteomes" id="UP000035618"/>
    </source>
</evidence>
<dbReference type="GeneID" id="77212703"/>
<comment type="caution">
    <text evidence="2">The sequence shown here is derived from an EMBL/GenBank/DDBJ whole genome shotgun (WGS) entry which is preliminary data.</text>
</comment>
<keyword evidence="1" id="KW-1133">Transmembrane helix</keyword>
<keyword evidence="1" id="KW-0472">Membrane</keyword>